<dbReference type="Pfam" id="PF01235">
    <property type="entry name" value="Na_Ala_symp"/>
    <property type="match status" value="1"/>
</dbReference>
<evidence type="ECO:0000256" key="4">
    <source>
        <dbReference type="ARBA" id="ARBA00022475"/>
    </source>
</evidence>
<reference evidence="10 11" key="1">
    <citation type="submission" date="2019-03" db="EMBL/GenBank/DDBJ databases">
        <title>Genomic Encyclopedia of Type Strains, Phase IV (KMG-IV): sequencing the most valuable type-strain genomes for metagenomic binning, comparative biology and taxonomic classification.</title>
        <authorList>
            <person name="Goeker M."/>
        </authorList>
    </citation>
    <scope>NUCLEOTIDE SEQUENCE [LARGE SCALE GENOMIC DNA]</scope>
    <source>
        <strain evidence="10 11">DSM 102940</strain>
    </source>
</reference>
<proteinExistence type="inferred from homology"/>
<evidence type="ECO:0000313" key="11">
    <source>
        <dbReference type="Proteomes" id="UP000294919"/>
    </source>
</evidence>
<name>A0A4R2KU83_9FIRM</name>
<evidence type="ECO:0000256" key="7">
    <source>
        <dbReference type="ARBA" id="ARBA00022989"/>
    </source>
</evidence>
<feature type="transmembrane region" description="Helical" evidence="9">
    <location>
        <begin position="384"/>
        <end position="409"/>
    </location>
</feature>
<feature type="transmembrane region" description="Helical" evidence="9">
    <location>
        <begin position="299"/>
        <end position="322"/>
    </location>
</feature>
<keyword evidence="3 9" id="KW-0813">Transport</keyword>
<dbReference type="GO" id="GO:0005886">
    <property type="term" value="C:plasma membrane"/>
    <property type="evidence" value="ECO:0007669"/>
    <property type="project" value="UniProtKB-SubCell"/>
</dbReference>
<dbReference type="RefSeq" id="WP_132243951.1">
    <property type="nucleotide sequence ID" value="NZ_SLWV01000006.1"/>
</dbReference>
<dbReference type="GO" id="GO:0005283">
    <property type="term" value="F:amino acid:sodium symporter activity"/>
    <property type="evidence" value="ECO:0007669"/>
    <property type="project" value="InterPro"/>
</dbReference>
<dbReference type="FunFam" id="1.20.1740.10:FF:000004">
    <property type="entry name" value="Sodium:alanine symporter family protein"/>
    <property type="match status" value="1"/>
</dbReference>
<comment type="subcellular location">
    <subcellularLocation>
        <location evidence="1 9">Cell membrane</location>
        <topology evidence="1 9">Multi-pass membrane protein</topology>
    </subcellularLocation>
</comment>
<dbReference type="EMBL" id="SLWV01000006">
    <property type="protein sequence ID" value="TCO77434.1"/>
    <property type="molecule type" value="Genomic_DNA"/>
</dbReference>
<evidence type="ECO:0000256" key="5">
    <source>
        <dbReference type="ARBA" id="ARBA00022692"/>
    </source>
</evidence>
<evidence type="ECO:0000256" key="2">
    <source>
        <dbReference type="ARBA" id="ARBA00009261"/>
    </source>
</evidence>
<keyword evidence="4 9" id="KW-1003">Cell membrane</keyword>
<protein>
    <submittedName>
        <fullName evidence="10">AGCS family alanine or glycine:cation symporter</fullName>
    </submittedName>
</protein>
<feature type="transmembrane region" description="Helical" evidence="9">
    <location>
        <begin position="352"/>
        <end position="372"/>
    </location>
</feature>
<feature type="transmembrane region" description="Helical" evidence="9">
    <location>
        <begin position="149"/>
        <end position="169"/>
    </location>
</feature>
<keyword evidence="8 9" id="KW-0472">Membrane</keyword>
<comment type="caution">
    <text evidence="10">The sequence shown here is derived from an EMBL/GenBank/DDBJ whole genome shotgun (WGS) entry which is preliminary data.</text>
</comment>
<dbReference type="PRINTS" id="PR00175">
    <property type="entry name" value="NAALASMPORT"/>
</dbReference>
<dbReference type="PANTHER" id="PTHR30330:SF1">
    <property type="entry name" value="AMINO-ACID CARRIER PROTEIN ALST"/>
    <property type="match status" value="1"/>
</dbReference>
<dbReference type="AlphaFoldDB" id="A0A4R2KU83"/>
<dbReference type="PANTHER" id="PTHR30330">
    <property type="entry name" value="AGSS FAMILY TRANSPORTER, SODIUM-ALANINE"/>
    <property type="match status" value="1"/>
</dbReference>
<keyword evidence="11" id="KW-1185">Reference proteome</keyword>
<gene>
    <name evidence="10" type="ORF">EV214_10676</name>
</gene>
<feature type="transmembrane region" description="Helical" evidence="9">
    <location>
        <begin position="15"/>
        <end position="34"/>
    </location>
</feature>
<feature type="transmembrane region" description="Helical" evidence="9">
    <location>
        <begin position="244"/>
        <end position="265"/>
    </location>
</feature>
<evidence type="ECO:0000256" key="3">
    <source>
        <dbReference type="ARBA" id="ARBA00022448"/>
    </source>
</evidence>
<keyword evidence="7 9" id="KW-1133">Transmembrane helix</keyword>
<feature type="transmembrane region" description="Helical" evidence="9">
    <location>
        <begin position="415"/>
        <end position="438"/>
    </location>
</feature>
<keyword evidence="6 9" id="KW-0769">Symport</keyword>
<dbReference type="Proteomes" id="UP000294919">
    <property type="component" value="Unassembled WGS sequence"/>
</dbReference>
<sequence length="479" mass="51040">MLVFLDSIISTGNTILWSYVLIGMLLVLGIYFTFKTKFVQIKLLSETFKVLGQGRGSVEDEHGQKGISAFQAFCISVASHVGTGNLAGVAMAVSVGGPGAVFWMWLIALIGAATSFVENTLAQIYKVKDHNGYRGGPAYYMEKALGQKWMGLTFSVIITVVFGLVFNSVQANTISAAFETAFGINKLSVGIGLTALTCLVIFGGIKRIAKVAEMIVPVMATAYVLVALFVLVKNITLLPETFKLIFASAFGLKQAVGGGIGAAMMQGIKRGLFSNEAGMGSAPNAGATSTVSHPVKQGLLQMFGVFVDTIIICSATALVVLISGEYTTEGLTGIQLTQTALSSQVGAWGSTFIAACILLFAFSSIIGNYYYGESNIEFLNGNKTWLLIFRLSVAGMVFWGTQSAVSIVWNMADLFMGIMAVINLIAIAILGKIAFAALEDYIKQKKAGKDPVFHIDNIEGLKNVECWGTSKKSSLEKAI</sequence>
<dbReference type="PROSITE" id="PS00873">
    <property type="entry name" value="NA_ALANINE_SYMP"/>
    <property type="match status" value="1"/>
</dbReference>
<evidence type="ECO:0000313" key="10">
    <source>
        <dbReference type="EMBL" id="TCO77434.1"/>
    </source>
</evidence>
<comment type="similarity">
    <text evidence="2 9">Belongs to the alanine or glycine:cation symporter (AGCS) (TC 2.A.25) family.</text>
</comment>
<dbReference type="NCBIfam" id="TIGR00835">
    <property type="entry name" value="agcS"/>
    <property type="match status" value="1"/>
</dbReference>
<evidence type="ECO:0000256" key="8">
    <source>
        <dbReference type="ARBA" id="ARBA00023136"/>
    </source>
</evidence>
<feature type="transmembrane region" description="Helical" evidence="9">
    <location>
        <begin position="181"/>
        <end position="202"/>
    </location>
</feature>
<accession>A0A4R2KU83</accession>
<dbReference type="InterPro" id="IPR001463">
    <property type="entry name" value="Na/Ala_symport"/>
</dbReference>
<dbReference type="Gene3D" id="1.20.1740.10">
    <property type="entry name" value="Amino acid/polyamine transporter I"/>
    <property type="match status" value="1"/>
</dbReference>
<organism evidence="10 11">
    <name type="scientific">Marinisporobacter balticus</name>
    <dbReference type="NCBI Taxonomy" id="2018667"/>
    <lineage>
        <taxon>Bacteria</taxon>
        <taxon>Bacillati</taxon>
        <taxon>Bacillota</taxon>
        <taxon>Clostridia</taxon>
        <taxon>Peptostreptococcales</taxon>
        <taxon>Thermotaleaceae</taxon>
        <taxon>Marinisporobacter</taxon>
    </lineage>
</organism>
<evidence type="ECO:0000256" key="6">
    <source>
        <dbReference type="ARBA" id="ARBA00022847"/>
    </source>
</evidence>
<feature type="transmembrane region" description="Helical" evidence="9">
    <location>
        <begin position="214"/>
        <end position="232"/>
    </location>
</feature>
<dbReference type="OrthoDB" id="9804874at2"/>
<keyword evidence="5 9" id="KW-0812">Transmembrane</keyword>
<evidence type="ECO:0000256" key="1">
    <source>
        <dbReference type="ARBA" id="ARBA00004651"/>
    </source>
</evidence>
<evidence type="ECO:0000256" key="9">
    <source>
        <dbReference type="RuleBase" id="RU363064"/>
    </source>
</evidence>